<evidence type="ECO:0000256" key="1">
    <source>
        <dbReference type="ARBA" id="ARBA00022857"/>
    </source>
</evidence>
<dbReference type="Pfam" id="PF13561">
    <property type="entry name" value="adh_short_C2"/>
    <property type="match status" value="1"/>
</dbReference>
<dbReference type="PRINTS" id="PR00081">
    <property type="entry name" value="GDHRDH"/>
</dbReference>
<dbReference type="SUPFAM" id="SSF51735">
    <property type="entry name" value="NAD(P)-binding Rossmann-fold domains"/>
    <property type="match status" value="1"/>
</dbReference>
<evidence type="ECO:0000256" key="2">
    <source>
        <dbReference type="ARBA" id="ARBA00023002"/>
    </source>
</evidence>
<dbReference type="GO" id="GO:0009062">
    <property type="term" value="P:fatty acid catabolic process"/>
    <property type="evidence" value="ECO:0007669"/>
    <property type="project" value="InterPro"/>
</dbReference>
<evidence type="ECO:0000256" key="4">
    <source>
        <dbReference type="ARBA" id="ARBA00048009"/>
    </source>
</evidence>
<comment type="catalytic activity">
    <reaction evidence="5">
        <text>a (2E,4Z)-dienoyl-CoA + NADPH + H(+) = a 4,5-saturated-(3E)-enoyl-CoA + NADP(+)</text>
        <dbReference type="Rhea" id="RHEA:61892"/>
        <dbReference type="ChEBI" id="CHEBI:15378"/>
        <dbReference type="ChEBI" id="CHEBI:57783"/>
        <dbReference type="ChEBI" id="CHEBI:58349"/>
        <dbReference type="ChEBI" id="CHEBI:85099"/>
        <dbReference type="ChEBI" id="CHEBI:85493"/>
        <dbReference type="EC" id="1.3.1.124"/>
    </reaction>
</comment>
<name>A0AAD4EV44_9PEZI</name>
<dbReference type="InterPro" id="IPR045017">
    <property type="entry name" value="DECR2-like"/>
</dbReference>
<evidence type="ECO:0000256" key="5">
    <source>
        <dbReference type="ARBA" id="ARBA00048340"/>
    </source>
</evidence>
<keyword evidence="7" id="KW-1185">Reference proteome</keyword>
<gene>
    <name evidence="6" type="ORF">NEMBOFW57_007627</name>
</gene>
<dbReference type="EC" id="1.3.1.124" evidence="3"/>
<dbReference type="PANTHER" id="PTHR43296">
    <property type="entry name" value="PEROXISOMAL 2,4-DIENOYL-COA REDUCTASE"/>
    <property type="match status" value="1"/>
</dbReference>
<accession>A0AAD4EV44</accession>
<comment type="caution">
    <text evidence="6">The sequence shown here is derived from an EMBL/GenBank/DDBJ whole genome shotgun (WGS) entry which is preliminary data.</text>
</comment>
<dbReference type="CDD" id="cd05369">
    <property type="entry name" value="TER_DECR_SDR_a"/>
    <property type="match status" value="1"/>
</dbReference>
<dbReference type="GO" id="GO:0005777">
    <property type="term" value="C:peroxisome"/>
    <property type="evidence" value="ECO:0007669"/>
    <property type="project" value="TreeGrafter"/>
</dbReference>
<dbReference type="InterPro" id="IPR036291">
    <property type="entry name" value="NAD(P)-bd_dom_sf"/>
</dbReference>
<dbReference type="AlphaFoldDB" id="A0AAD4EV44"/>
<comment type="catalytic activity">
    <reaction evidence="4">
        <text>a (2E,4E)-dienoyl-CoA + NADPH + H(+) = a 4,5-saturated-(3E)-enoyl-CoA + NADP(+)</text>
        <dbReference type="Rhea" id="RHEA:45912"/>
        <dbReference type="ChEBI" id="CHEBI:15378"/>
        <dbReference type="ChEBI" id="CHEBI:57783"/>
        <dbReference type="ChEBI" id="CHEBI:58349"/>
        <dbReference type="ChEBI" id="CHEBI:85101"/>
        <dbReference type="ChEBI" id="CHEBI:85493"/>
        <dbReference type="EC" id="1.3.1.124"/>
    </reaction>
</comment>
<dbReference type="EMBL" id="JAHCVI010000003">
    <property type="protein sequence ID" value="KAG7288104.1"/>
    <property type="molecule type" value="Genomic_DNA"/>
</dbReference>
<dbReference type="Proteomes" id="UP001197093">
    <property type="component" value="Unassembled WGS sequence"/>
</dbReference>
<dbReference type="PANTHER" id="PTHR43296:SF2">
    <property type="entry name" value="PEROXISOMAL 2,4-DIENOYL-COA REDUCTASE [(3E)-ENOYL-COA-PRODUCING]"/>
    <property type="match status" value="1"/>
</dbReference>
<keyword evidence="2" id="KW-0560">Oxidoreductase</keyword>
<protein>
    <recommendedName>
        <fullName evidence="3">2,4-dienoyl-CoA reductase [(3E)-enoyl-CoA-producing]</fullName>
        <ecNumber evidence="3">1.3.1.124</ecNumber>
    </recommendedName>
</protein>
<evidence type="ECO:0000256" key="3">
    <source>
        <dbReference type="ARBA" id="ARBA00026117"/>
    </source>
</evidence>
<dbReference type="InterPro" id="IPR002347">
    <property type="entry name" value="SDR_fam"/>
</dbReference>
<keyword evidence="1" id="KW-0521">NADP</keyword>
<dbReference type="Gene3D" id="3.40.50.720">
    <property type="entry name" value="NAD(P)-binding Rossmann-like Domain"/>
    <property type="match status" value="1"/>
</dbReference>
<proteinExistence type="predicted"/>
<reference evidence="6" key="1">
    <citation type="submission" date="2023-02" db="EMBL/GenBank/DDBJ databases">
        <authorList>
            <person name="Palmer J.M."/>
        </authorList>
    </citation>
    <scope>NUCLEOTIDE SEQUENCE</scope>
    <source>
        <strain evidence="6">FW57</strain>
    </source>
</reference>
<organism evidence="6 7">
    <name type="scientific">Staphylotrichum longicolle</name>
    <dbReference type="NCBI Taxonomy" id="669026"/>
    <lineage>
        <taxon>Eukaryota</taxon>
        <taxon>Fungi</taxon>
        <taxon>Dikarya</taxon>
        <taxon>Ascomycota</taxon>
        <taxon>Pezizomycotina</taxon>
        <taxon>Sordariomycetes</taxon>
        <taxon>Sordariomycetidae</taxon>
        <taxon>Sordariales</taxon>
        <taxon>Chaetomiaceae</taxon>
        <taxon>Staphylotrichum</taxon>
    </lineage>
</organism>
<sequence length="339" mass="34966">MSVPKSAYLSNVWADGIFGSILRTNVAYEQPTDQRAALANRVLFITGGAGTIGSAQTRALVHLGADACIIGRSVEKTEAAAKEIAKVRNGARVLGIGGVDVRNFESLKAAADRCAKELGAIDYVIAGAAGNFIAPISGLSPNAFKTVIDIDTIGTFNTIKATVPYLAQSAARNPNPNPSGLGTGTGGRFLSVSATFHYTGMPLQAHVSAAKAAIDSLMASLALEYGPLGLTANSLAPGAIEGTEGMERLASSLVTDAKDKGKGIPSGRWGTVRDIADATVYLFSDAGNYVNGTTLVVDGAGWRRQGGVGVGLDPGMSYPEFLVGGEFSKNVKSGRKEKL</sequence>
<evidence type="ECO:0000313" key="6">
    <source>
        <dbReference type="EMBL" id="KAG7288104.1"/>
    </source>
</evidence>
<dbReference type="GO" id="GO:0008670">
    <property type="term" value="F:2,4-dienoyl-CoA reductase (NADPH) activity"/>
    <property type="evidence" value="ECO:0007669"/>
    <property type="project" value="InterPro"/>
</dbReference>
<evidence type="ECO:0000313" key="7">
    <source>
        <dbReference type="Proteomes" id="UP001197093"/>
    </source>
</evidence>